<comment type="similarity">
    <text evidence="1">Belongs to the LysR transcriptional regulatory family.</text>
</comment>
<feature type="domain" description="HTH lysR-type" evidence="5">
    <location>
        <begin position="2"/>
        <end position="58"/>
    </location>
</feature>
<dbReference type="Gene3D" id="1.10.10.10">
    <property type="entry name" value="Winged helix-like DNA-binding domain superfamily/Winged helix DNA-binding domain"/>
    <property type="match status" value="1"/>
</dbReference>
<evidence type="ECO:0000256" key="1">
    <source>
        <dbReference type="ARBA" id="ARBA00009437"/>
    </source>
</evidence>
<evidence type="ECO:0000256" key="2">
    <source>
        <dbReference type="ARBA" id="ARBA00023015"/>
    </source>
</evidence>
<dbReference type="GO" id="GO:0000976">
    <property type="term" value="F:transcription cis-regulatory region binding"/>
    <property type="evidence" value="ECO:0007669"/>
    <property type="project" value="TreeGrafter"/>
</dbReference>
<dbReference type="HOGENOM" id="CLU_039613_6_1_6"/>
<keyword evidence="7" id="KW-1185">Reference proteome</keyword>
<evidence type="ECO:0000259" key="5">
    <source>
        <dbReference type="PROSITE" id="PS50931"/>
    </source>
</evidence>
<dbReference type="Gene3D" id="3.40.190.10">
    <property type="entry name" value="Periplasmic binding protein-like II"/>
    <property type="match status" value="2"/>
</dbReference>
<dbReference type="Pfam" id="PF00126">
    <property type="entry name" value="HTH_1"/>
    <property type="match status" value="1"/>
</dbReference>
<dbReference type="SUPFAM" id="SSF53850">
    <property type="entry name" value="Periplasmic binding protein-like II"/>
    <property type="match status" value="1"/>
</dbReference>
<dbReference type="eggNOG" id="COG0583">
    <property type="taxonomic scope" value="Bacteria"/>
</dbReference>
<dbReference type="AlphaFoldDB" id="C1DS62"/>
<dbReference type="PROSITE" id="PS50931">
    <property type="entry name" value="HTH_LYSR"/>
    <property type="match status" value="1"/>
</dbReference>
<dbReference type="RefSeq" id="WP_012702312.1">
    <property type="nucleotide sequence ID" value="NC_012560.1"/>
</dbReference>
<dbReference type="CDD" id="cd05466">
    <property type="entry name" value="PBP2_LTTR_substrate"/>
    <property type="match status" value="1"/>
</dbReference>
<dbReference type="PANTHER" id="PTHR30126">
    <property type="entry name" value="HTH-TYPE TRANSCRIPTIONAL REGULATOR"/>
    <property type="match status" value="1"/>
</dbReference>
<dbReference type="SUPFAM" id="SSF46785">
    <property type="entry name" value="Winged helix' DNA-binding domain"/>
    <property type="match status" value="1"/>
</dbReference>
<dbReference type="InterPro" id="IPR036388">
    <property type="entry name" value="WH-like_DNA-bd_sf"/>
</dbReference>
<dbReference type="InterPro" id="IPR005119">
    <property type="entry name" value="LysR_subst-bd"/>
</dbReference>
<proteinExistence type="inferred from homology"/>
<dbReference type="STRING" id="322710.Avin_37930"/>
<dbReference type="Pfam" id="PF03466">
    <property type="entry name" value="LysR_substrate"/>
    <property type="match status" value="1"/>
</dbReference>
<keyword evidence="3" id="KW-0238">DNA-binding</keyword>
<reference evidence="6 7" key="1">
    <citation type="journal article" date="2009" name="J. Bacteriol.">
        <title>Genome sequence of Azotobacter vinelandii, an obligate aerobe specialized to support diverse anaerobic metabolic processes.</title>
        <authorList>
            <person name="Setubal J.C."/>
            <person name="dos Santos P."/>
            <person name="Goldman B.S."/>
            <person name="Ertesvag H."/>
            <person name="Espin G."/>
            <person name="Rubio L.M."/>
            <person name="Valla S."/>
            <person name="Almeida N.F."/>
            <person name="Balasubramanian D."/>
            <person name="Cromes L."/>
            <person name="Curatti L."/>
            <person name="Du Z."/>
            <person name="Godsy E."/>
            <person name="Goodner B."/>
            <person name="Hellner-Burris K."/>
            <person name="Hernandez J.A."/>
            <person name="Houmiel K."/>
            <person name="Imperial J."/>
            <person name="Kennedy C."/>
            <person name="Larson T.J."/>
            <person name="Latreille P."/>
            <person name="Ligon L.S."/>
            <person name="Lu J."/>
            <person name="Maerk M."/>
            <person name="Miller N.M."/>
            <person name="Norton S."/>
            <person name="O'Carroll I.P."/>
            <person name="Paulsen I."/>
            <person name="Raulfs E.C."/>
            <person name="Roemer R."/>
            <person name="Rosser J."/>
            <person name="Segura D."/>
            <person name="Slater S."/>
            <person name="Stricklin S.L."/>
            <person name="Studholme D.J."/>
            <person name="Sun J."/>
            <person name="Viana C.J."/>
            <person name="Wallin E."/>
            <person name="Wang B."/>
            <person name="Wheeler C."/>
            <person name="Zhu H."/>
            <person name="Dean D.R."/>
            <person name="Dixon R."/>
            <person name="Wood D."/>
        </authorList>
    </citation>
    <scope>NUCLEOTIDE SEQUENCE [LARGE SCALE GENOMIC DNA]</scope>
    <source>
        <strain evidence="7">DJ / ATCC BAA-1303</strain>
    </source>
</reference>
<dbReference type="PRINTS" id="PR00039">
    <property type="entry name" value="HTHLYSR"/>
</dbReference>
<sequence>MLNPQWLKTFVALAECGGFTRAADRLGLTQAAVSQHVRHLEERLGLLLIRRPRQIELTPSGTALLDYCKEIEQADRRLKARLSNADAHRGEISLITPGSVGLALYPVLLELQQANRGLVVRHRFAPDPETLDAVLRKQYELGLVTLRPDDPRIVAESFIEEPLELVVPAGEAVERWGDLQRLGFIDHPDGQAMATRLLARRFPGNPGVRSLPCRGFSNQVALILEPVARGLGFTVIPRHARQAFARSDAIRVVECGVPVVDTLWLIHRAEWPLSARAAFVVGHLRKRMLSHGMVSRRGRGNGFTSPGT</sequence>
<gene>
    <name evidence="6" type="ordered locus">Avin_37930</name>
</gene>
<dbReference type="EnsemblBacteria" id="ACO79937">
    <property type="protein sequence ID" value="ACO79937"/>
    <property type="gene ID" value="Avin_37930"/>
</dbReference>
<dbReference type="EMBL" id="CP001157">
    <property type="protein sequence ID" value="ACO79937.1"/>
    <property type="molecule type" value="Genomic_DNA"/>
</dbReference>
<keyword evidence="2" id="KW-0805">Transcription regulation</keyword>
<evidence type="ECO:0000313" key="7">
    <source>
        <dbReference type="Proteomes" id="UP000002424"/>
    </source>
</evidence>
<dbReference type="KEGG" id="avn:Avin_37930"/>
<evidence type="ECO:0000256" key="4">
    <source>
        <dbReference type="ARBA" id="ARBA00023163"/>
    </source>
</evidence>
<dbReference type="GO" id="GO:0003700">
    <property type="term" value="F:DNA-binding transcription factor activity"/>
    <property type="evidence" value="ECO:0007669"/>
    <property type="project" value="InterPro"/>
</dbReference>
<dbReference type="Proteomes" id="UP000002424">
    <property type="component" value="Chromosome"/>
</dbReference>
<dbReference type="InterPro" id="IPR000847">
    <property type="entry name" value="LysR_HTH_N"/>
</dbReference>
<accession>C1DS62</accession>
<keyword evidence="4" id="KW-0804">Transcription</keyword>
<protein>
    <submittedName>
        <fullName evidence="6">LysR family transcriptional regulator protein</fullName>
    </submittedName>
</protein>
<evidence type="ECO:0000313" key="6">
    <source>
        <dbReference type="EMBL" id="ACO79937.1"/>
    </source>
</evidence>
<evidence type="ECO:0000256" key="3">
    <source>
        <dbReference type="ARBA" id="ARBA00023125"/>
    </source>
</evidence>
<dbReference type="OrthoDB" id="5289754at2"/>
<name>C1DS62_AZOVD</name>
<dbReference type="FunFam" id="1.10.10.10:FF:000001">
    <property type="entry name" value="LysR family transcriptional regulator"/>
    <property type="match status" value="1"/>
</dbReference>
<dbReference type="PANTHER" id="PTHR30126:SF99">
    <property type="entry name" value="TRANSCRIPTIONAL REGULATOR LYSR FAMILY"/>
    <property type="match status" value="1"/>
</dbReference>
<organism evidence="6 7">
    <name type="scientific">Azotobacter vinelandii (strain DJ / ATCC BAA-1303)</name>
    <dbReference type="NCBI Taxonomy" id="322710"/>
    <lineage>
        <taxon>Bacteria</taxon>
        <taxon>Pseudomonadati</taxon>
        <taxon>Pseudomonadota</taxon>
        <taxon>Gammaproteobacteria</taxon>
        <taxon>Pseudomonadales</taxon>
        <taxon>Pseudomonadaceae</taxon>
        <taxon>Azotobacter</taxon>
    </lineage>
</organism>
<dbReference type="InterPro" id="IPR036390">
    <property type="entry name" value="WH_DNA-bd_sf"/>
</dbReference>
<dbReference type="GeneID" id="88186762"/>